<keyword evidence="3" id="KW-1185">Reference proteome</keyword>
<dbReference type="AlphaFoldDB" id="A0AAV2E6Q6"/>
<protein>
    <submittedName>
        <fullName evidence="2">Uncharacterized protein</fullName>
    </submittedName>
</protein>
<dbReference type="Proteomes" id="UP001497516">
    <property type="component" value="Chromosome 4"/>
</dbReference>
<feature type="region of interest" description="Disordered" evidence="1">
    <location>
        <begin position="1"/>
        <end position="105"/>
    </location>
</feature>
<dbReference type="EMBL" id="OZ034817">
    <property type="protein sequence ID" value="CAL1381382.1"/>
    <property type="molecule type" value="Genomic_DNA"/>
</dbReference>
<gene>
    <name evidence="2" type="ORF">LTRI10_LOCUS22762</name>
</gene>
<reference evidence="2 3" key="1">
    <citation type="submission" date="2024-04" db="EMBL/GenBank/DDBJ databases">
        <authorList>
            <person name="Fracassetti M."/>
        </authorList>
    </citation>
    <scope>NUCLEOTIDE SEQUENCE [LARGE SCALE GENOMIC DNA]</scope>
</reference>
<evidence type="ECO:0000313" key="2">
    <source>
        <dbReference type="EMBL" id="CAL1381382.1"/>
    </source>
</evidence>
<evidence type="ECO:0000256" key="1">
    <source>
        <dbReference type="SAM" id="MobiDB-lite"/>
    </source>
</evidence>
<feature type="compositionally biased region" description="Low complexity" evidence="1">
    <location>
        <begin position="12"/>
        <end position="42"/>
    </location>
</feature>
<accession>A0AAV2E6Q6</accession>
<proteinExistence type="predicted"/>
<sequence>MDPEKLEPGNATDSESSVTSFDVDSVTSEQSSAYSSSRTPSSIMEFESIDSRRAKQKQQSTVSDDAATTSSPNYMKTTTSYVAKKSSSSNSQRSGGGSVTRRGSFTKPAKGLAKIIIGRVENGNGCQFDTASVC</sequence>
<organism evidence="2 3">
    <name type="scientific">Linum trigynum</name>
    <dbReference type="NCBI Taxonomy" id="586398"/>
    <lineage>
        <taxon>Eukaryota</taxon>
        <taxon>Viridiplantae</taxon>
        <taxon>Streptophyta</taxon>
        <taxon>Embryophyta</taxon>
        <taxon>Tracheophyta</taxon>
        <taxon>Spermatophyta</taxon>
        <taxon>Magnoliopsida</taxon>
        <taxon>eudicotyledons</taxon>
        <taxon>Gunneridae</taxon>
        <taxon>Pentapetalae</taxon>
        <taxon>rosids</taxon>
        <taxon>fabids</taxon>
        <taxon>Malpighiales</taxon>
        <taxon>Linaceae</taxon>
        <taxon>Linum</taxon>
    </lineage>
</organism>
<evidence type="ECO:0000313" key="3">
    <source>
        <dbReference type="Proteomes" id="UP001497516"/>
    </source>
</evidence>
<name>A0AAV2E6Q6_9ROSI</name>
<feature type="compositionally biased region" description="Low complexity" evidence="1">
    <location>
        <begin position="60"/>
        <end position="103"/>
    </location>
</feature>